<dbReference type="AlphaFoldDB" id="A0A3S0VBG4"/>
<comment type="caution">
    <text evidence="4">The sequence shown here is derived from an EMBL/GenBank/DDBJ whole genome shotgun (WGS) entry which is preliminary data.</text>
</comment>
<dbReference type="InterPro" id="IPR002202">
    <property type="entry name" value="HMG_CoA_Rdtase"/>
</dbReference>
<dbReference type="InterPro" id="IPR004553">
    <property type="entry name" value="HMG_CoA_Rdtase_bac-typ"/>
</dbReference>
<dbReference type="NCBIfam" id="TIGR00532">
    <property type="entry name" value="HMG_CoA_R_NAD"/>
    <property type="match status" value="1"/>
</dbReference>
<dbReference type="PANTHER" id="PTHR10572:SF24">
    <property type="entry name" value="3-HYDROXY-3-METHYLGLUTARYL-COENZYME A REDUCTASE"/>
    <property type="match status" value="1"/>
</dbReference>
<dbReference type="EMBL" id="RZGR01000005">
    <property type="protein sequence ID" value="RUQ90075.1"/>
    <property type="molecule type" value="Genomic_DNA"/>
</dbReference>
<accession>A0A3S0VBG4</accession>
<dbReference type="PROSITE" id="PS01192">
    <property type="entry name" value="HMG_COA_REDUCTASE_3"/>
    <property type="match status" value="1"/>
</dbReference>
<dbReference type="InterPro" id="IPR009023">
    <property type="entry name" value="HMG_CoA_Rdtase_NAD(P)-bd_sf"/>
</dbReference>
<keyword evidence="5" id="KW-1185">Reference proteome</keyword>
<dbReference type="InterPro" id="IPR023074">
    <property type="entry name" value="HMG_CoA_Rdtase_cat_sf"/>
</dbReference>
<protein>
    <recommendedName>
        <fullName evidence="3">3-hydroxy-3-methylglutaryl coenzyme A reductase</fullName>
        <shortName evidence="3">HMG-CoA reductase</shortName>
        <ecNumber evidence="3">1.1.1.88</ecNumber>
    </recommendedName>
</protein>
<organism evidence="4 5">
    <name type="scientific">Legionella septentrionalis</name>
    <dbReference type="NCBI Taxonomy" id="2498109"/>
    <lineage>
        <taxon>Bacteria</taxon>
        <taxon>Pseudomonadati</taxon>
        <taxon>Pseudomonadota</taxon>
        <taxon>Gammaproteobacteria</taxon>
        <taxon>Legionellales</taxon>
        <taxon>Legionellaceae</taxon>
        <taxon>Legionella</taxon>
    </lineage>
</organism>
<comment type="pathway">
    <text evidence="3">Metabolic intermediate metabolism; (R)-mevalonate degradation; (S)-3-hydroxy-3-methylglutaryl-CoA from (R)-mevalonate: step 1/1.</text>
</comment>
<evidence type="ECO:0000313" key="4">
    <source>
        <dbReference type="EMBL" id="RUQ90075.1"/>
    </source>
</evidence>
<dbReference type="GO" id="GO:0004420">
    <property type="term" value="F:hydroxymethylglutaryl-CoA reductase (NADPH) activity"/>
    <property type="evidence" value="ECO:0007669"/>
    <property type="project" value="InterPro"/>
</dbReference>
<comment type="similarity">
    <text evidence="1 3">Belongs to the HMG-CoA reductase family.</text>
</comment>
<dbReference type="Gene3D" id="1.10.8.660">
    <property type="match status" value="1"/>
</dbReference>
<dbReference type="InterPro" id="IPR023076">
    <property type="entry name" value="HMG_CoA_Rdtase_CS"/>
</dbReference>
<dbReference type="Proteomes" id="UP000288012">
    <property type="component" value="Unassembled WGS sequence"/>
</dbReference>
<dbReference type="CDD" id="cd00644">
    <property type="entry name" value="HMG-CoA_reductase_classII"/>
    <property type="match status" value="1"/>
</dbReference>
<dbReference type="InterPro" id="IPR009029">
    <property type="entry name" value="HMG_CoA_Rdtase_sub-bd_dom_sf"/>
</dbReference>
<comment type="catalytic activity">
    <reaction evidence="3">
        <text>(R)-mevalonate + 2 NAD(+) + CoA = (3S)-3-hydroxy-3-methylglutaryl-CoA + 2 NADH + 2 H(+)</text>
        <dbReference type="Rhea" id="RHEA:14833"/>
        <dbReference type="ChEBI" id="CHEBI:15378"/>
        <dbReference type="ChEBI" id="CHEBI:36464"/>
        <dbReference type="ChEBI" id="CHEBI:43074"/>
        <dbReference type="ChEBI" id="CHEBI:57287"/>
        <dbReference type="ChEBI" id="CHEBI:57540"/>
        <dbReference type="ChEBI" id="CHEBI:57945"/>
        <dbReference type="EC" id="1.1.1.88"/>
    </reaction>
</comment>
<dbReference type="EC" id="1.1.1.88" evidence="3"/>
<keyword evidence="2 3" id="KW-0560">Oxidoreductase</keyword>
<dbReference type="PROSITE" id="PS00066">
    <property type="entry name" value="HMG_COA_REDUCTASE_1"/>
    <property type="match status" value="1"/>
</dbReference>
<dbReference type="Pfam" id="PF00368">
    <property type="entry name" value="HMG-CoA_red"/>
    <property type="match status" value="1"/>
</dbReference>
<dbReference type="RefSeq" id="WP_126954641.1">
    <property type="nucleotide sequence ID" value="NZ_RZGR01000005.1"/>
</dbReference>
<dbReference type="UniPathway" id="UPA00257">
    <property type="reaction ID" value="UER00367"/>
</dbReference>
<name>A0A3S0VBG4_9GAMM</name>
<dbReference type="OrthoDB" id="9764892at2"/>
<proteinExistence type="inferred from homology"/>
<keyword evidence="3" id="KW-0520">NAD</keyword>
<dbReference type="PANTHER" id="PTHR10572">
    <property type="entry name" value="3-HYDROXY-3-METHYLGLUTARYL-COENZYME A REDUCTASE"/>
    <property type="match status" value="1"/>
</dbReference>
<dbReference type="GO" id="GO:0140643">
    <property type="term" value="F:hydroxymethylglutaryl-CoA reductase (NADH) activity"/>
    <property type="evidence" value="ECO:0007669"/>
    <property type="project" value="UniProtKB-EC"/>
</dbReference>
<dbReference type="Gene3D" id="3.90.770.10">
    <property type="entry name" value="3-hydroxy-3-methylglutaryl-coenzyme A Reductase, Chain A, domain 2"/>
    <property type="match status" value="2"/>
</dbReference>
<dbReference type="PRINTS" id="PR00071">
    <property type="entry name" value="HMGCOARDTASE"/>
</dbReference>
<evidence type="ECO:0000256" key="3">
    <source>
        <dbReference type="RuleBase" id="RU361219"/>
    </source>
</evidence>
<evidence type="ECO:0000313" key="5">
    <source>
        <dbReference type="Proteomes" id="UP000288012"/>
    </source>
</evidence>
<reference evidence="4 5" key="1">
    <citation type="submission" date="2018-12" db="EMBL/GenBank/DDBJ databases">
        <title>Legionella sp,whole genome shotgun sequence.</title>
        <authorList>
            <person name="Wu H."/>
        </authorList>
    </citation>
    <scope>NUCLEOTIDE SEQUENCE [LARGE SCALE GENOMIC DNA]</scope>
    <source>
        <strain evidence="5">km714</strain>
    </source>
</reference>
<dbReference type="SUPFAM" id="SSF55035">
    <property type="entry name" value="NAD-binding domain of HMG-CoA reductase"/>
    <property type="match status" value="1"/>
</dbReference>
<evidence type="ECO:0000256" key="2">
    <source>
        <dbReference type="ARBA" id="ARBA00023002"/>
    </source>
</evidence>
<dbReference type="SUPFAM" id="SSF56542">
    <property type="entry name" value="Substrate-binding domain of HMG-CoA reductase"/>
    <property type="match status" value="1"/>
</dbReference>
<evidence type="ECO:0000256" key="1">
    <source>
        <dbReference type="ARBA" id="ARBA00007661"/>
    </source>
</evidence>
<dbReference type="PROSITE" id="PS50065">
    <property type="entry name" value="HMG_COA_REDUCTASE_4"/>
    <property type="match status" value="1"/>
</dbReference>
<gene>
    <name evidence="4" type="ORF">EKM59_02775</name>
</gene>
<dbReference type="GO" id="GO:0015936">
    <property type="term" value="P:coenzyme A metabolic process"/>
    <property type="evidence" value="ECO:0007669"/>
    <property type="project" value="InterPro"/>
</dbReference>
<sequence length="432" mass="47237">MSLINNAGELFQGFSKLNREERFQRLLQMGAMTSEDIVYLNQGGVRDTDLADKLIENVIGYFQLPLGVATNFCIDGCDYVIPMAVEETSIVAALSKTARWIRQCGEITTSVAGECIVGQIQLAKVKDFARFSQIFTENKAFLIEKANEDVAGNMVRRGGGVMDLQLRHLARPDGGDMAVIHLTMNSCDAMGANIINQVLEYLKTPIENLSGEHVSICILSNLNDQKLTTAQVQIHDIDPSLGERLQEASLFAELDPYRAATHNKGVMNGMDAVLIATGNDWRAVEAGVHAYAARSGHYQAITRWRYQDGILKGELTAPVIVGTVGGVTAVHPTAKMCLRMMGIESANHLSRVIAAVGLVQNLGAIKALCTEGIIQGHMKLHIDNLLLVAGANDGEMPLLKERLKQWLVLHKRVSLHKACELLAEIRQAQSIL</sequence>